<comment type="caution">
    <text evidence="2">The sequence shown here is derived from an EMBL/GenBank/DDBJ whole genome shotgun (WGS) entry which is preliminary data.</text>
</comment>
<keyword evidence="3" id="KW-1185">Reference proteome</keyword>
<proteinExistence type="predicted"/>
<keyword evidence="1" id="KW-1133">Transmembrane helix</keyword>
<feature type="transmembrane region" description="Helical" evidence="1">
    <location>
        <begin position="80"/>
        <end position="100"/>
    </location>
</feature>
<organism evidence="2 3">
    <name type="scientific">Pholiota conissans</name>
    <dbReference type="NCBI Taxonomy" id="109636"/>
    <lineage>
        <taxon>Eukaryota</taxon>
        <taxon>Fungi</taxon>
        <taxon>Dikarya</taxon>
        <taxon>Basidiomycota</taxon>
        <taxon>Agaricomycotina</taxon>
        <taxon>Agaricomycetes</taxon>
        <taxon>Agaricomycetidae</taxon>
        <taxon>Agaricales</taxon>
        <taxon>Agaricineae</taxon>
        <taxon>Strophariaceae</taxon>
        <taxon>Pholiota</taxon>
    </lineage>
</organism>
<evidence type="ECO:0000313" key="2">
    <source>
        <dbReference type="EMBL" id="KAF9485727.1"/>
    </source>
</evidence>
<keyword evidence="1" id="KW-0472">Membrane</keyword>
<dbReference type="AlphaFoldDB" id="A0A9P5ZCJ7"/>
<dbReference type="OrthoDB" id="284718at2759"/>
<accession>A0A9P5ZCJ7</accession>
<evidence type="ECO:0000313" key="3">
    <source>
        <dbReference type="Proteomes" id="UP000807469"/>
    </source>
</evidence>
<keyword evidence="1" id="KW-0812">Transmembrane</keyword>
<gene>
    <name evidence="2" type="ORF">BDN70DRAFT_988643</name>
</gene>
<name>A0A9P5ZCJ7_9AGAR</name>
<sequence length="103" mass="11278">MSAIKDDPRDASLEVAYSTPKTWFRDTSDGLGASGMFLSGLIMVTRNRYLAWPSVLFGINNMINMHPLRSKDGGSGWSNLALCFSALFASYIPVFIVTNVPKA</sequence>
<dbReference type="Proteomes" id="UP000807469">
    <property type="component" value="Unassembled WGS sequence"/>
</dbReference>
<evidence type="ECO:0000256" key="1">
    <source>
        <dbReference type="SAM" id="Phobius"/>
    </source>
</evidence>
<protein>
    <submittedName>
        <fullName evidence="2">Uncharacterized protein</fullName>
    </submittedName>
</protein>
<dbReference type="EMBL" id="MU155134">
    <property type="protein sequence ID" value="KAF9485727.1"/>
    <property type="molecule type" value="Genomic_DNA"/>
</dbReference>
<reference evidence="2" key="1">
    <citation type="submission" date="2020-11" db="EMBL/GenBank/DDBJ databases">
        <authorList>
            <consortium name="DOE Joint Genome Institute"/>
            <person name="Ahrendt S."/>
            <person name="Riley R."/>
            <person name="Andreopoulos W."/>
            <person name="Labutti K."/>
            <person name="Pangilinan J."/>
            <person name="Ruiz-Duenas F.J."/>
            <person name="Barrasa J.M."/>
            <person name="Sanchez-Garcia M."/>
            <person name="Camarero S."/>
            <person name="Miyauchi S."/>
            <person name="Serrano A."/>
            <person name="Linde D."/>
            <person name="Babiker R."/>
            <person name="Drula E."/>
            <person name="Ayuso-Fernandez I."/>
            <person name="Pacheco R."/>
            <person name="Padilla G."/>
            <person name="Ferreira P."/>
            <person name="Barriuso J."/>
            <person name="Kellner H."/>
            <person name="Castanera R."/>
            <person name="Alfaro M."/>
            <person name="Ramirez L."/>
            <person name="Pisabarro A.G."/>
            <person name="Kuo A."/>
            <person name="Tritt A."/>
            <person name="Lipzen A."/>
            <person name="He G."/>
            <person name="Yan M."/>
            <person name="Ng V."/>
            <person name="Cullen D."/>
            <person name="Martin F."/>
            <person name="Rosso M.-N."/>
            <person name="Henrissat B."/>
            <person name="Hibbett D."/>
            <person name="Martinez A.T."/>
            <person name="Grigoriev I.V."/>
        </authorList>
    </citation>
    <scope>NUCLEOTIDE SEQUENCE</scope>
    <source>
        <strain evidence="2">CIRM-BRFM 674</strain>
    </source>
</reference>